<feature type="compositionally biased region" description="Basic and acidic residues" evidence="17">
    <location>
        <begin position="775"/>
        <end position="794"/>
    </location>
</feature>
<evidence type="ECO:0000256" key="12">
    <source>
        <dbReference type="ARBA" id="ARBA00023015"/>
    </source>
</evidence>
<feature type="compositionally biased region" description="Basic and acidic residues" evidence="17">
    <location>
        <begin position="757"/>
        <end position="766"/>
    </location>
</feature>
<feature type="compositionally biased region" description="Basic and acidic residues" evidence="17">
    <location>
        <begin position="801"/>
        <end position="817"/>
    </location>
</feature>
<feature type="region of interest" description="Disordered" evidence="17">
    <location>
        <begin position="704"/>
        <end position="728"/>
    </location>
</feature>
<keyword evidence="9" id="KW-0223">Dioxygenase</keyword>
<dbReference type="SMART" id="SM00558">
    <property type="entry name" value="JmjC"/>
    <property type="match status" value="1"/>
</dbReference>
<dbReference type="InterPro" id="IPR041667">
    <property type="entry name" value="Cupin_8"/>
</dbReference>
<keyword evidence="6 16" id="KW-0863">Zinc-finger</keyword>
<proteinExistence type="inferred from homology"/>
<comment type="caution">
    <text evidence="20">The sequence shown here is derived from an EMBL/GenBank/DDBJ whole genome shotgun (WGS) entry which is preliminary data.</text>
</comment>
<comment type="catalytic activity">
    <reaction evidence="15">
        <text>N(6),N(6)-dimethyl-L-lysyl(36)-[histone H3] + 2 2-oxoglutarate + 2 O2 = L-lysyl(36)-[histone H3] + 2 formaldehyde + 2 succinate + 2 CO2</text>
        <dbReference type="Rhea" id="RHEA:42032"/>
        <dbReference type="Rhea" id="RHEA-COMP:9785"/>
        <dbReference type="Rhea" id="RHEA-COMP:9787"/>
        <dbReference type="ChEBI" id="CHEBI:15379"/>
        <dbReference type="ChEBI" id="CHEBI:16526"/>
        <dbReference type="ChEBI" id="CHEBI:16810"/>
        <dbReference type="ChEBI" id="CHEBI:16842"/>
        <dbReference type="ChEBI" id="CHEBI:29969"/>
        <dbReference type="ChEBI" id="CHEBI:30031"/>
        <dbReference type="ChEBI" id="CHEBI:61976"/>
        <dbReference type="EC" id="1.14.11.27"/>
    </reaction>
</comment>
<keyword evidence="7" id="KW-0862">Zinc</keyword>
<feature type="compositionally biased region" description="Pro residues" evidence="17">
    <location>
        <begin position="708"/>
        <end position="721"/>
    </location>
</feature>
<evidence type="ECO:0000256" key="1">
    <source>
        <dbReference type="ARBA" id="ARBA00001954"/>
    </source>
</evidence>
<evidence type="ECO:0000256" key="10">
    <source>
        <dbReference type="ARBA" id="ARBA00023002"/>
    </source>
</evidence>
<keyword evidence="10" id="KW-0560">Oxidoreductase</keyword>
<feature type="domain" description="JmjC" evidence="19">
    <location>
        <begin position="143"/>
        <end position="311"/>
    </location>
</feature>
<comment type="cofactor">
    <cofactor evidence="1">
        <name>Fe(2+)</name>
        <dbReference type="ChEBI" id="CHEBI:29033"/>
    </cofactor>
</comment>
<reference evidence="20" key="2">
    <citation type="submission" date="2020-11" db="EMBL/GenBank/DDBJ databases">
        <authorList>
            <person name="McCartney M.A."/>
            <person name="Auch B."/>
            <person name="Kono T."/>
            <person name="Mallez S."/>
            <person name="Becker A."/>
            <person name="Gohl D.M."/>
            <person name="Silverstein K.A.T."/>
            <person name="Koren S."/>
            <person name="Bechman K.B."/>
            <person name="Herman A."/>
            <person name="Abrahante J.E."/>
            <person name="Garbe J."/>
        </authorList>
    </citation>
    <scope>NUCLEOTIDE SEQUENCE</scope>
    <source>
        <strain evidence="20">Duluth1</strain>
        <tissue evidence="20">Whole animal</tissue>
    </source>
</reference>
<dbReference type="InterPro" id="IPR050690">
    <property type="entry name" value="JHDM1_Histone_Demethylase"/>
</dbReference>
<dbReference type="Gene3D" id="6.10.280.250">
    <property type="match status" value="1"/>
</dbReference>
<dbReference type="Pfam" id="PF02008">
    <property type="entry name" value="zf-CXXC"/>
    <property type="match status" value="1"/>
</dbReference>
<evidence type="ECO:0000313" key="21">
    <source>
        <dbReference type="Proteomes" id="UP000828390"/>
    </source>
</evidence>
<keyword evidence="11" id="KW-0408">Iron</keyword>
<dbReference type="EMBL" id="JAIWYP010000001">
    <property type="protein sequence ID" value="KAH3886544.1"/>
    <property type="molecule type" value="Genomic_DNA"/>
</dbReference>
<evidence type="ECO:0000256" key="8">
    <source>
        <dbReference type="ARBA" id="ARBA00022853"/>
    </source>
</evidence>
<dbReference type="Pfam" id="PF13621">
    <property type="entry name" value="Cupin_8"/>
    <property type="match status" value="1"/>
</dbReference>
<comment type="subcellular location">
    <subcellularLocation>
        <location evidence="2">Nucleus</location>
    </subcellularLocation>
</comment>
<dbReference type="Proteomes" id="UP000828390">
    <property type="component" value="Unassembled WGS sequence"/>
</dbReference>
<dbReference type="SUPFAM" id="SSF51197">
    <property type="entry name" value="Clavaminate synthase-like"/>
    <property type="match status" value="1"/>
</dbReference>
<keyword evidence="5" id="KW-0479">Metal-binding</keyword>
<dbReference type="PROSITE" id="PS51058">
    <property type="entry name" value="ZF_CXXC"/>
    <property type="match status" value="1"/>
</dbReference>
<dbReference type="CDD" id="cd21743">
    <property type="entry name" value="CTD_KDM2A_2B-like"/>
    <property type="match status" value="1"/>
</dbReference>
<evidence type="ECO:0000256" key="5">
    <source>
        <dbReference type="ARBA" id="ARBA00022723"/>
    </source>
</evidence>
<evidence type="ECO:0000256" key="6">
    <source>
        <dbReference type="ARBA" id="ARBA00022771"/>
    </source>
</evidence>
<comment type="similarity">
    <text evidence="3">Belongs to the JHDM1 histone demethylase family.</text>
</comment>
<dbReference type="GO" id="GO:0003677">
    <property type="term" value="F:DNA binding"/>
    <property type="evidence" value="ECO:0007669"/>
    <property type="project" value="InterPro"/>
</dbReference>
<feature type="non-terminal residue" evidence="20">
    <location>
        <position position="1"/>
    </location>
</feature>
<feature type="compositionally biased region" description="Polar residues" evidence="17">
    <location>
        <begin position="826"/>
        <end position="861"/>
    </location>
</feature>
<evidence type="ECO:0000256" key="4">
    <source>
        <dbReference type="ARBA" id="ARBA00013246"/>
    </source>
</evidence>
<evidence type="ECO:0000259" key="19">
    <source>
        <dbReference type="PROSITE" id="PS51184"/>
    </source>
</evidence>
<dbReference type="Gene3D" id="3.30.40.10">
    <property type="entry name" value="Zinc/RING finger domain, C3HC4 (zinc finger)"/>
    <property type="match status" value="1"/>
</dbReference>
<dbReference type="Pfam" id="PF16866">
    <property type="entry name" value="PHD_4"/>
    <property type="match status" value="1"/>
</dbReference>
<evidence type="ECO:0000256" key="7">
    <source>
        <dbReference type="ARBA" id="ARBA00022833"/>
    </source>
</evidence>
<feature type="region of interest" description="Disordered" evidence="17">
    <location>
        <begin position="382"/>
        <end position="440"/>
    </location>
</feature>
<evidence type="ECO:0000256" key="9">
    <source>
        <dbReference type="ARBA" id="ARBA00022964"/>
    </source>
</evidence>
<dbReference type="InterPro" id="IPR003347">
    <property type="entry name" value="JmjC_dom"/>
</dbReference>
<keyword evidence="14" id="KW-0539">Nucleus</keyword>
<keyword evidence="13" id="KW-0804">Transcription</keyword>
<reference evidence="20" key="1">
    <citation type="journal article" date="2019" name="bioRxiv">
        <title>The Genome of the Zebra Mussel, Dreissena polymorpha: A Resource for Invasive Species Research.</title>
        <authorList>
            <person name="McCartney M.A."/>
            <person name="Auch B."/>
            <person name="Kono T."/>
            <person name="Mallez S."/>
            <person name="Zhang Y."/>
            <person name="Obille A."/>
            <person name="Becker A."/>
            <person name="Abrahante J.E."/>
            <person name="Garbe J."/>
            <person name="Badalamenti J.P."/>
            <person name="Herman A."/>
            <person name="Mangelson H."/>
            <person name="Liachko I."/>
            <person name="Sullivan S."/>
            <person name="Sone E.D."/>
            <person name="Koren S."/>
            <person name="Silverstein K.A.T."/>
            <person name="Beckman K.B."/>
            <person name="Gohl D.M."/>
        </authorList>
    </citation>
    <scope>NUCLEOTIDE SEQUENCE</scope>
    <source>
        <strain evidence="20">Duluth1</strain>
        <tissue evidence="20">Whole animal</tissue>
    </source>
</reference>
<keyword evidence="21" id="KW-1185">Reference proteome</keyword>
<keyword evidence="12" id="KW-0805">Transcription regulation</keyword>
<dbReference type="GO" id="GO:0005634">
    <property type="term" value="C:nucleus"/>
    <property type="evidence" value="ECO:0007669"/>
    <property type="project" value="UniProtKB-SubCell"/>
</dbReference>
<dbReference type="FunFam" id="2.60.120.650:FF:000005">
    <property type="entry name" value="lysine-specific demethylase 2A isoform X1"/>
    <property type="match status" value="1"/>
</dbReference>
<evidence type="ECO:0000256" key="17">
    <source>
        <dbReference type="SAM" id="MobiDB-lite"/>
    </source>
</evidence>
<dbReference type="GO" id="GO:0008270">
    <property type="term" value="F:zinc ion binding"/>
    <property type="evidence" value="ECO:0007669"/>
    <property type="project" value="UniProtKB-KW"/>
</dbReference>
<dbReference type="AlphaFoldDB" id="A0A9D4RZ72"/>
<evidence type="ECO:0000256" key="2">
    <source>
        <dbReference type="ARBA" id="ARBA00004123"/>
    </source>
</evidence>
<dbReference type="InterPro" id="IPR013083">
    <property type="entry name" value="Znf_RING/FYVE/PHD"/>
</dbReference>
<protein>
    <recommendedName>
        <fullName evidence="4">[histone H3]-dimethyl-L-lysine(36) demethylase</fullName>
        <ecNumber evidence="4">1.14.11.27</ecNumber>
    </recommendedName>
</protein>
<evidence type="ECO:0000259" key="18">
    <source>
        <dbReference type="PROSITE" id="PS51058"/>
    </source>
</evidence>
<evidence type="ECO:0000256" key="3">
    <source>
        <dbReference type="ARBA" id="ARBA00008037"/>
    </source>
</evidence>
<sequence length="867" mass="98779">MNDTKDGGRKLRVKERKTYTDQEIDDDEIEGKRSYKIEDKVSDDRHNKEYVQYLRGEEFNLRYMQENGLKFPILFEEKAGLGLRVPSLNFKVSDVKACVGSRRMLDVMDVNTQKGLEMTMKDWVKYYESLDRDRLLNVISLEFSHTKLENYVESPNLVREVDWVDTAWPQHLKDCQTESTNAIDKMKYPKVQKYCLMSVGGCYTDFHIDFGGTSVWYHILHGEKIFWLIPPTDRNLTKYENWVLSGKQGDMFLADEIDECQKVHLRAGNTFIIPSGWIHAVYTPMDSLVFGGNFLHSYNMVNQVRASLIEDKTHVPMKFRYPFFAEIHWYVLERYVHSLTGITYLEKPKLNEEMELICNKSEKETSLEDIEEKLNKRLSVSLTRIDESSPGRRKSSSDEDSMASGPTRSPDQTGKRPYSRHSSSESSNSNDAKFSEEKIKGPYKSPVKMSKKHVHLTKFELEGLTEAVAWVESMPPTKKGVPKDLMDPHTVLSEIKRLIQEHCKDNPELAVTGEPVLEWTKATKKLIKLKQKAKTAKLLGSMGGSQKAKGAGKVASGSRRRRVRCKQCEPCTRDDCMECNFCKDMRKYGGPGTAKQSCISRQCLRPVLPKSAVCQLCNQVVCRLERPMKADGSVSDEEDYLSAMMECGLCWEIVHPLCLSRKFENLNNDGIINEDLPNSWKCAKCCYNGKEGQLKTRVFKGGWRPNPTCTPPPLSESPPPLSDDSQLSPVNADLIDDIITEGKRVTVNQAIEMDEKEKMMKVKEGEEQMENTVPEIRDLKPELPVKSEPADSRVKMPVKSEPADSRVKRKHSPDPHSKAKKKRDNSPAQTKANKTPRQSSKSSMSAKPLASNSMKESSGSLKRSKRE</sequence>
<dbReference type="InterPro" id="IPR002857">
    <property type="entry name" value="Znf_CXXC"/>
</dbReference>
<dbReference type="GO" id="GO:0140680">
    <property type="term" value="F:histone H3K36me/H3K36me2 demethylase activity"/>
    <property type="evidence" value="ECO:0007669"/>
    <property type="project" value="UniProtKB-EC"/>
</dbReference>
<dbReference type="InterPro" id="IPR019787">
    <property type="entry name" value="Znf_PHD-finger"/>
</dbReference>
<evidence type="ECO:0000256" key="16">
    <source>
        <dbReference type="PROSITE-ProRule" id="PRU00509"/>
    </source>
</evidence>
<dbReference type="Gene3D" id="2.60.120.650">
    <property type="entry name" value="Cupin"/>
    <property type="match status" value="1"/>
</dbReference>
<dbReference type="PANTHER" id="PTHR23123">
    <property type="entry name" value="PHD/F-BOX CONTAINING PROTEIN"/>
    <property type="match status" value="1"/>
</dbReference>
<dbReference type="Gene3D" id="1.20.58.1360">
    <property type="match status" value="1"/>
</dbReference>
<keyword evidence="8" id="KW-0156">Chromatin regulator</keyword>
<evidence type="ECO:0000256" key="13">
    <source>
        <dbReference type="ARBA" id="ARBA00023163"/>
    </source>
</evidence>
<gene>
    <name evidence="20" type="ORF">DPMN_010555</name>
</gene>
<evidence type="ECO:0000256" key="15">
    <source>
        <dbReference type="ARBA" id="ARBA00047915"/>
    </source>
</evidence>
<feature type="region of interest" description="Disordered" evidence="17">
    <location>
        <begin position="757"/>
        <end position="867"/>
    </location>
</feature>
<name>A0A9D4RZ72_DREPO</name>
<organism evidence="20 21">
    <name type="scientific">Dreissena polymorpha</name>
    <name type="common">Zebra mussel</name>
    <name type="synonym">Mytilus polymorpha</name>
    <dbReference type="NCBI Taxonomy" id="45954"/>
    <lineage>
        <taxon>Eukaryota</taxon>
        <taxon>Metazoa</taxon>
        <taxon>Spiralia</taxon>
        <taxon>Lophotrochozoa</taxon>
        <taxon>Mollusca</taxon>
        <taxon>Bivalvia</taxon>
        <taxon>Autobranchia</taxon>
        <taxon>Heteroconchia</taxon>
        <taxon>Euheterodonta</taxon>
        <taxon>Imparidentia</taxon>
        <taxon>Neoheterodontei</taxon>
        <taxon>Myida</taxon>
        <taxon>Dreissenoidea</taxon>
        <taxon>Dreissenidae</taxon>
        <taxon>Dreissena</taxon>
    </lineage>
</organism>
<dbReference type="PROSITE" id="PS51184">
    <property type="entry name" value="JMJC"/>
    <property type="match status" value="1"/>
</dbReference>
<accession>A0A9D4RZ72</accession>
<evidence type="ECO:0000313" key="20">
    <source>
        <dbReference type="EMBL" id="KAH3886544.1"/>
    </source>
</evidence>
<feature type="domain" description="CXXC-type" evidence="18">
    <location>
        <begin position="558"/>
        <end position="604"/>
    </location>
</feature>
<evidence type="ECO:0000256" key="11">
    <source>
        <dbReference type="ARBA" id="ARBA00023004"/>
    </source>
</evidence>
<dbReference type="EC" id="1.14.11.27" evidence="4"/>
<evidence type="ECO:0000256" key="14">
    <source>
        <dbReference type="ARBA" id="ARBA00023242"/>
    </source>
</evidence>
<feature type="compositionally biased region" description="Low complexity" evidence="17">
    <location>
        <begin position="420"/>
        <end position="429"/>
    </location>
</feature>